<accession>A0AA36B3A1</accession>
<keyword evidence="2" id="KW-1185">Reference proteome</keyword>
<organism evidence="1 2">
    <name type="scientific">Octopus vulgaris</name>
    <name type="common">Common octopus</name>
    <dbReference type="NCBI Taxonomy" id="6645"/>
    <lineage>
        <taxon>Eukaryota</taxon>
        <taxon>Metazoa</taxon>
        <taxon>Spiralia</taxon>
        <taxon>Lophotrochozoa</taxon>
        <taxon>Mollusca</taxon>
        <taxon>Cephalopoda</taxon>
        <taxon>Coleoidea</taxon>
        <taxon>Octopodiformes</taxon>
        <taxon>Octopoda</taxon>
        <taxon>Incirrata</taxon>
        <taxon>Octopodidae</taxon>
        <taxon>Octopus</taxon>
    </lineage>
</organism>
<proteinExistence type="predicted"/>
<evidence type="ECO:0000313" key="1">
    <source>
        <dbReference type="EMBL" id="CAI9726132.1"/>
    </source>
</evidence>
<sequence length="70" mass="8025">MVPSDYYLFPKLKEHLAGTRFSNKDETTTKSAAAAMRIMMKAAKAIMPNLHNHYHDEELDVNHVHDIKSN</sequence>
<dbReference type="Proteomes" id="UP001162480">
    <property type="component" value="Chromosome 7"/>
</dbReference>
<gene>
    <name evidence="1" type="ORF">OCTVUL_1B006924</name>
</gene>
<dbReference type="EMBL" id="OX597820">
    <property type="protein sequence ID" value="CAI9726132.1"/>
    <property type="molecule type" value="Genomic_DNA"/>
</dbReference>
<dbReference type="AlphaFoldDB" id="A0AA36B3A1"/>
<protein>
    <submittedName>
        <fullName evidence="1">Uncharacterized protein</fullName>
    </submittedName>
</protein>
<name>A0AA36B3A1_OCTVU</name>
<reference evidence="1" key="1">
    <citation type="submission" date="2023-08" db="EMBL/GenBank/DDBJ databases">
        <authorList>
            <person name="Alioto T."/>
            <person name="Alioto T."/>
            <person name="Gomez Garrido J."/>
        </authorList>
    </citation>
    <scope>NUCLEOTIDE SEQUENCE</scope>
</reference>
<evidence type="ECO:0000313" key="2">
    <source>
        <dbReference type="Proteomes" id="UP001162480"/>
    </source>
</evidence>